<dbReference type="InterPro" id="IPR008254">
    <property type="entry name" value="Flavodoxin/NO_synth"/>
</dbReference>
<dbReference type="PROSITE" id="PS50902">
    <property type="entry name" value="FLAVODOXIN_LIKE"/>
    <property type="match status" value="1"/>
</dbReference>
<proteinExistence type="inferred from homology"/>
<dbReference type="GO" id="GO:0009055">
    <property type="term" value="F:electron transfer activity"/>
    <property type="evidence" value="ECO:0007669"/>
    <property type="project" value="InterPro"/>
</dbReference>
<sequence>MVNDLSTNLTSIEWLPSSIYHSITMVKVAIVYSSINGHTNRLAKSILEGITSIEGVEGTLFTSEEALKRETLDDLSDNYTAIIFGTPTLMGSPSAKFKEFMEATSGIFFRKLWKNKIASAFTVSGGRSGDKLNTLTSLAIFAAQQSMVWVPLALAPGWNMSTQKEHEGVNTSGFFLGVGAQANIDQDGTVAPAEWDLKTGFLHGKRLALFAKTYEPTYKSLKELDI</sequence>
<dbReference type="VEuPathDB" id="FungiDB:BON22_4356"/>
<dbReference type="GO" id="GO:0010181">
    <property type="term" value="F:FMN binding"/>
    <property type="evidence" value="ECO:0007669"/>
    <property type="project" value="InterPro"/>
</dbReference>
<dbReference type="OrthoDB" id="3979508at2759"/>
<evidence type="ECO:0000313" key="3">
    <source>
        <dbReference type="EMBL" id="CDR46852.1"/>
    </source>
</evidence>
<dbReference type="PANTHER" id="PTHR30546">
    <property type="entry name" value="FLAVODOXIN-RELATED PROTEIN WRBA-RELATED"/>
    <property type="match status" value="1"/>
</dbReference>
<dbReference type="GO" id="GO:0003955">
    <property type="term" value="F:NAD(P)H dehydrogenase (quinone) activity"/>
    <property type="evidence" value="ECO:0007669"/>
    <property type="project" value="TreeGrafter"/>
</dbReference>
<dbReference type="SUPFAM" id="SSF52218">
    <property type="entry name" value="Flavoproteins"/>
    <property type="match status" value="1"/>
</dbReference>
<evidence type="ECO:0000259" key="2">
    <source>
        <dbReference type="PROSITE" id="PS50902"/>
    </source>
</evidence>
<feature type="domain" description="Flavodoxin-like" evidence="2">
    <location>
        <begin position="28"/>
        <end position="226"/>
    </location>
</feature>
<comment type="similarity">
    <text evidence="1">Belongs to the WrbA family.</text>
</comment>
<evidence type="ECO:0000256" key="1">
    <source>
        <dbReference type="ARBA" id="ARBA00006961"/>
    </source>
</evidence>
<dbReference type="AlphaFoldDB" id="A0A061BA88"/>
<dbReference type="InterPro" id="IPR001226">
    <property type="entry name" value="Flavodoxin_CS"/>
</dbReference>
<gene>
    <name evidence="3" type="ORF">CYFA0S_26e00804g</name>
</gene>
<dbReference type="PROSITE" id="PS00201">
    <property type="entry name" value="FLAVODOXIN"/>
    <property type="match status" value="1"/>
</dbReference>
<dbReference type="GO" id="GO:0016020">
    <property type="term" value="C:membrane"/>
    <property type="evidence" value="ECO:0007669"/>
    <property type="project" value="TreeGrafter"/>
</dbReference>
<dbReference type="PhylomeDB" id="A0A061BA88"/>
<name>A0A061BA88_CYBFA</name>
<dbReference type="Gene3D" id="3.40.50.360">
    <property type="match status" value="1"/>
</dbReference>
<reference evidence="3" key="1">
    <citation type="journal article" date="2014" name="Genome Announc.">
        <title>Genome sequence of the yeast Cyberlindnera fabianii (Hansenula fabianii).</title>
        <authorList>
            <person name="Freel K.C."/>
            <person name="Sarilar V."/>
            <person name="Neuveglise C."/>
            <person name="Devillers H."/>
            <person name="Friedrich A."/>
            <person name="Schacherer J."/>
        </authorList>
    </citation>
    <scope>NUCLEOTIDE SEQUENCE</scope>
    <source>
        <strain evidence="3">YJS4271</strain>
    </source>
</reference>
<protein>
    <submittedName>
        <fullName evidence="3">CYFA0S26e00804g1_1</fullName>
    </submittedName>
</protein>
<dbReference type="InterPro" id="IPR029039">
    <property type="entry name" value="Flavoprotein-like_sf"/>
</dbReference>
<dbReference type="Pfam" id="PF03358">
    <property type="entry name" value="FMN_red"/>
    <property type="match status" value="1"/>
</dbReference>
<dbReference type="InterPro" id="IPR005025">
    <property type="entry name" value="FMN_Rdtase-like_dom"/>
</dbReference>
<dbReference type="EMBL" id="LK052911">
    <property type="protein sequence ID" value="CDR46852.1"/>
    <property type="molecule type" value="Genomic_DNA"/>
</dbReference>
<accession>A0A061BA88</accession>
<dbReference type="PANTHER" id="PTHR30546:SF23">
    <property type="entry name" value="FLAVOPROTEIN-LIKE PROTEIN YCP4-RELATED"/>
    <property type="match status" value="1"/>
</dbReference>
<organism evidence="3">
    <name type="scientific">Cyberlindnera fabianii</name>
    <name type="common">Yeast</name>
    <name type="synonym">Hansenula fabianii</name>
    <dbReference type="NCBI Taxonomy" id="36022"/>
    <lineage>
        <taxon>Eukaryota</taxon>
        <taxon>Fungi</taxon>
        <taxon>Dikarya</taxon>
        <taxon>Ascomycota</taxon>
        <taxon>Saccharomycotina</taxon>
        <taxon>Saccharomycetes</taxon>
        <taxon>Phaffomycetales</taxon>
        <taxon>Phaffomycetaceae</taxon>
        <taxon>Cyberlindnera</taxon>
    </lineage>
</organism>